<dbReference type="RefSeq" id="WP_226542790.1">
    <property type="nucleotide sequence ID" value="NZ_CP129013.1"/>
</dbReference>
<dbReference type="SUPFAM" id="SSF55811">
    <property type="entry name" value="Nudix"/>
    <property type="match status" value="1"/>
</dbReference>
<dbReference type="Pfam" id="PF00293">
    <property type="entry name" value="NUDIX"/>
    <property type="match status" value="1"/>
</dbReference>
<evidence type="ECO:0000259" key="3">
    <source>
        <dbReference type="PROSITE" id="PS51462"/>
    </source>
</evidence>
<reference evidence="4 5" key="1">
    <citation type="submission" date="2023-06" db="EMBL/GenBank/DDBJ databases">
        <title>Five Gram-positive bacteria isolated from mangrove sediments in Shenzhen, Guangdong, China.</title>
        <authorList>
            <person name="Yu S."/>
            <person name="Zheng W."/>
            <person name="Huang Y."/>
        </authorList>
    </citation>
    <scope>NUCLEOTIDE SEQUENCE [LARGE SCALE GENOMIC DNA]</scope>
    <source>
        <strain evidence="4 5">SaN35-3</strain>
    </source>
</reference>
<evidence type="ECO:0000256" key="1">
    <source>
        <dbReference type="ARBA" id="ARBA00001946"/>
    </source>
</evidence>
<accession>A0ABY9JU43</accession>
<dbReference type="Gene3D" id="3.90.79.10">
    <property type="entry name" value="Nucleoside Triphosphate Pyrophosphohydrolase"/>
    <property type="match status" value="1"/>
</dbReference>
<evidence type="ECO:0000313" key="5">
    <source>
        <dbReference type="Proteomes" id="UP001197974"/>
    </source>
</evidence>
<protein>
    <submittedName>
        <fullName evidence="4">NUDIX domain-containing protein</fullName>
    </submittedName>
</protein>
<dbReference type="EMBL" id="CP129013">
    <property type="protein sequence ID" value="WLR42263.1"/>
    <property type="molecule type" value="Genomic_DNA"/>
</dbReference>
<gene>
    <name evidence="4" type="ORF">LC087_16265</name>
</gene>
<dbReference type="InterPro" id="IPR020084">
    <property type="entry name" value="NUDIX_hydrolase_CS"/>
</dbReference>
<dbReference type="InterPro" id="IPR000086">
    <property type="entry name" value="NUDIX_hydrolase_dom"/>
</dbReference>
<organism evidence="4 5">
    <name type="scientific">Bacillus carboniphilus</name>
    <dbReference type="NCBI Taxonomy" id="86663"/>
    <lineage>
        <taxon>Bacteria</taxon>
        <taxon>Bacillati</taxon>
        <taxon>Bacillota</taxon>
        <taxon>Bacilli</taxon>
        <taxon>Bacillales</taxon>
        <taxon>Bacillaceae</taxon>
        <taxon>Bacillus</taxon>
    </lineage>
</organism>
<keyword evidence="2" id="KW-0378">Hydrolase</keyword>
<dbReference type="PANTHER" id="PTHR43046:SF15">
    <property type="entry name" value="MUTT_NUDIX FAMILY PROTEIN"/>
    <property type="match status" value="1"/>
</dbReference>
<dbReference type="InterPro" id="IPR015797">
    <property type="entry name" value="NUDIX_hydrolase-like_dom_sf"/>
</dbReference>
<comment type="cofactor">
    <cofactor evidence="1">
        <name>Mg(2+)</name>
        <dbReference type="ChEBI" id="CHEBI:18420"/>
    </cofactor>
</comment>
<keyword evidence="5" id="KW-1185">Reference proteome</keyword>
<dbReference type="PROSITE" id="PS51462">
    <property type="entry name" value="NUDIX"/>
    <property type="match status" value="1"/>
</dbReference>
<dbReference type="PANTHER" id="PTHR43046">
    <property type="entry name" value="GDP-MANNOSE MANNOSYL HYDROLASE"/>
    <property type="match status" value="1"/>
</dbReference>
<proteinExistence type="predicted"/>
<dbReference type="Proteomes" id="UP001197974">
    <property type="component" value="Chromosome"/>
</dbReference>
<feature type="domain" description="Nudix hydrolase" evidence="3">
    <location>
        <begin position="19"/>
        <end position="156"/>
    </location>
</feature>
<name>A0ABY9JU43_9BACI</name>
<evidence type="ECO:0000313" key="4">
    <source>
        <dbReference type="EMBL" id="WLR42263.1"/>
    </source>
</evidence>
<evidence type="ECO:0000256" key="2">
    <source>
        <dbReference type="ARBA" id="ARBA00022801"/>
    </source>
</evidence>
<dbReference type="CDD" id="cd02883">
    <property type="entry name" value="NUDIX_Hydrolase"/>
    <property type="match status" value="1"/>
</dbReference>
<dbReference type="PROSITE" id="PS00893">
    <property type="entry name" value="NUDIX_BOX"/>
    <property type="match status" value="1"/>
</dbReference>
<sequence length="168" mass="19683">MNFNKLIKMPENKSYNSIREREAVRAIIFSQKHILLVHSNRGDYKFPGGGVENKESHSEALIREVREETGYKNCIVKNKVGTVIEQNMDENETSKLFQMNSHYYLCGLNDREYTSQKLETYESLLGLTPKWVSIEEAIRQNEILYGQFENNSWLERENYVLNLLKGLI</sequence>